<evidence type="ECO:0000313" key="2">
    <source>
        <dbReference type="Proteomes" id="UP000193200"/>
    </source>
</evidence>
<proteinExistence type="predicted"/>
<dbReference type="Gene3D" id="3.10.450.50">
    <property type="match status" value="1"/>
</dbReference>
<dbReference type="InterPro" id="IPR032710">
    <property type="entry name" value="NTF2-like_dom_sf"/>
</dbReference>
<organism evidence="1 2">
    <name type="scientific">Oceanibacterium hippocampi</name>
    <dbReference type="NCBI Taxonomy" id="745714"/>
    <lineage>
        <taxon>Bacteria</taxon>
        <taxon>Pseudomonadati</taxon>
        <taxon>Pseudomonadota</taxon>
        <taxon>Alphaproteobacteria</taxon>
        <taxon>Sneathiellales</taxon>
        <taxon>Sneathiellaceae</taxon>
        <taxon>Oceanibacterium</taxon>
    </lineage>
</organism>
<dbReference type="AlphaFoldDB" id="A0A1Y5TPA1"/>
<evidence type="ECO:0000313" key="1">
    <source>
        <dbReference type="EMBL" id="SLN66551.1"/>
    </source>
</evidence>
<gene>
    <name evidence="1" type="ORF">OCH7691_03072</name>
</gene>
<dbReference type="EMBL" id="FWFR01000002">
    <property type="protein sequence ID" value="SLN66551.1"/>
    <property type="molecule type" value="Genomic_DNA"/>
</dbReference>
<name>A0A1Y5TPA1_9PROT</name>
<dbReference type="RefSeq" id="WP_085884378.1">
    <property type="nucleotide sequence ID" value="NZ_FWFR01000002.1"/>
</dbReference>
<protein>
    <submittedName>
        <fullName evidence="1">Uncharacterized protein</fullName>
    </submittedName>
</protein>
<dbReference type="OrthoDB" id="5517499at2"/>
<dbReference type="SUPFAM" id="SSF54427">
    <property type="entry name" value="NTF2-like"/>
    <property type="match status" value="1"/>
</dbReference>
<sequence length="150" mass="16853">MKAEQIRTLVAKSCLSMDDEKFADYLALCADGFQYRIRSFSPEIGKEMTWLDLGLDELKGLLEAVPKHVRMQGQMRRHATLYTLDEDADGRFSAVSSLIVSHTALNGETHLFATGQFHDRVTFVEGEPRLLARDVMLDTRVLGPGSHMPI</sequence>
<dbReference type="InParanoid" id="A0A1Y5TPA1"/>
<keyword evidence="2" id="KW-1185">Reference proteome</keyword>
<accession>A0A1Y5TPA1</accession>
<reference evidence="1 2" key="1">
    <citation type="submission" date="2017-03" db="EMBL/GenBank/DDBJ databases">
        <authorList>
            <person name="Afonso C.L."/>
            <person name="Miller P.J."/>
            <person name="Scott M.A."/>
            <person name="Spackman E."/>
            <person name="Goraichik I."/>
            <person name="Dimitrov K.M."/>
            <person name="Suarez D.L."/>
            <person name="Swayne D.E."/>
        </authorList>
    </citation>
    <scope>NUCLEOTIDE SEQUENCE [LARGE SCALE GENOMIC DNA]</scope>
    <source>
        <strain evidence="1 2">CECT 7691</strain>
    </source>
</reference>
<dbReference type="Proteomes" id="UP000193200">
    <property type="component" value="Unassembled WGS sequence"/>
</dbReference>